<evidence type="ECO:0000256" key="1">
    <source>
        <dbReference type="ARBA" id="ARBA00001968"/>
    </source>
</evidence>
<evidence type="ECO:0000313" key="9">
    <source>
        <dbReference type="Proteomes" id="UP000054529"/>
    </source>
</evidence>
<dbReference type="Pfam" id="PF08340">
    <property type="entry name" value="YicC-like_C"/>
    <property type="match status" value="1"/>
</dbReference>
<evidence type="ECO:0000259" key="6">
    <source>
        <dbReference type="Pfam" id="PF03755"/>
    </source>
</evidence>
<dbReference type="PANTHER" id="PTHR30636:SF3">
    <property type="entry name" value="UPF0701 PROTEIN YICC"/>
    <property type="match status" value="1"/>
</dbReference>
<name>A0A0C1V7B9_9ENTR</name>
<dbReference type="AlphaFoldDB" id="A0A0C1V7B9"/>
<evidence type="ECO:0000256" key="5">
    <source>
        <dbReference type="ARBA" id="ARBA00035648"/>
    </source>
</evidence>
<dbReference type="InterPro" id="IPR005229">
    <property type="entry name" value="YicC/YloC-like"/>
</dbReference>
<dbReference type="EMBL" id="AWXV01000001">
    <property type="protein sequence ID" value="KIE64289.1"/>
    <property type="molecule type" value="Genomic_DNA"/>
</dbReference>
<comment type="cofactor">
    <cofactor evidence="1">
        <name>a divalent metal cation</name>
        <dbReference type="ChEBI" id="CHEBI:60240"/>
    </cofactor>
</comment>
<keyword evidence="4" id="KW-0378">Hydrolase</keyword>
<organism evidence="8 9">
    <name type="scientific">Candidatus Riesia pediculischaeffi PTSU</name>
    <dbReference type="NCBI Taxonomy" id="1401651"/>
    <lineage>
        <taxon>Bacteria</taxon>
        <taxon>Pseudomonadati</taxon>
        <taxon>Pseudomonadota</taxon>
        <taxon>Gammaproteobacteria</taxon>
        <taxon>Enterobacterales</taxon>
        <taxon>Enterobacteriaceae</taxon>
        <taxon>Candidatus Riesia</taxon>
    </lineage>
</organism>
<feature type="domain" description="Endoribonuclease YicC-like C-terminal" evidence="7">
    <location>
        <begin position="176"/>
        <end position="293"/>
    </location>
</feature>
<dbReference type="InterPro" id="IPR013527">
    <property type="entry name" value="YicC-like_N"/>
</dbReference>
<dbReference type="Proteomes" id="UP000054529">
    <property type="component" value="Unassembled WGS sequence"/>
</dbReference>
<dbReference type="RefSeq" id="WP_143323083.1">
    <property type="nucleotide sequence ID" value="NZ_AWXV01000001.1"/>
</dbReference>
<evidence type="ECO:0000256" key="3">
    <source>
        <dbReference type="ARBA" id="ARBA00022759"/>
    </source>
</evidence>
<dbReference type="GO" id="GO:0004521">
    <property type="term" value="F:RNA endonuclease activity"/>
    <property type="evidence" value="ECO:0007669"/>
    <property type="project" value="InterPro"/>
</dbReference>
<evidence type="ECO:0000259" key="7">
    <source>
        <dbReference type="Pfam" id="PF08340"/>
    </source>
</evidence>
<dbReference type="Pfam" id="PF03755">
    <property type="entry name" value="YicC-like_N"/>
    <property type="match status" value="1"/>
</dbReference>
<dbReference type="OrthoDB" id="9771229at2"/>
<evidence type="ECO:0000313" key="8">
    <source>
        <dbReference type="EMBL" id="KIE64289.1"/>
    </source>
</evidence>
<dbReference type="NCBIfam" id="TIGR00255">
    <property type="entry name" value="YicC/YloC family endoribonuclease"/>
    <property type="match status" value="1"/>
</dbReference>
<evidence type="ECO:0000256" key="2">
    <source>
        <dbReference type="ARBA" id="ARBA00022722"/>
    </source>
</evidence>
<dbReference type="InterPro" id="IPR013551">
    <property type="entry name" value="YicC-like_C"/>
</dbReference>
<keyword evidence="3" id="KW-0255">Endonuclease</keyword>
<comment type="caution">
    <text evidence="8">The sequence shown here is derived from an EMBL/GenBank/DDBJ whole genome shotgun (WGS) entry which is preliminary data.</text>
</comment>
<evidence type="ECO:0000256" key="4">
    <source>
        <dbReference type="ARBA" id="ARBA00022801"/>
    </source>
</evidence>
<feature type="domain" description="Endoribonuclease YicC-like N-terminal" evidence="6">
    <location>
        <begin position="3"/>
        <end position="157"/>
    </location>
</feature>
<dbReference type="PANTHER" id="PTHR30636">
    <property type="entry name" value="UPF0701 PROTEIN YICC"/>
    <property type="match status" value="1"/>
</dbReference>
<dbReference type="GO" id="GO:0016787">
    <property type="term" value="F:hydrolase activity"/>
    <property type="evidence" value="ECO:0007669"/>
    <property type="project" value="UniProtKB-KW"/>
</dbReference>
<accession>A0A0C1V7B9</accession>
<dbReference type="HOGENOM" id="CLU_076609_0_0_6"/>
<proteinExistence type="inferred from homology"/>
<reference evidence="8 9" key="1">
    <citation type="journal article" date="2014" name="G3 (Bethesda)">
        <title>Genome sequence of Candidatus Riesia pediculischaeffi, endosymbiont of chimpanzee lice, and genomic comparison of recently acquired endosymbionts from human and chimpanzee lice.</title>
        <authorList>
            <person name="Boyd B.M."/>
            <person name="Allen J.M."/>
            <person name="de Crecy-Lagard V."/>
            <person name="Reed D.L."/>
        </authorList>
    </citation>
    <scope>NUCLEOTIDE SEQUENCE [LARGE SCALE GENOMIC DNA]</scope>
    <source>
        <strain evidence="8 9">PTSU</strain>
    </source>
</reference>
<protein>
    <submittedName>
        <fullName evidence="8">Protein YicC</fullName>
    </submittedName>
</protein>
<sequence length="293" mass="35152">MLGMTAYAKRCVDSNFGDFCLEIFSFNHRYLDILIHLPTEIQHLEFFIEDFIRKRINRGRLRFTLRFERNQYFDQNYRMFIDKRLVMKLSKFLTWIEENIKIDRSCSMDLLNWPGVIRNQSGKHDNIKEFKDLLSCNLSLLIEDLILYKVKEGENVKNLIHGKLEKIEKIIYRIRSFIPEFERINQDKLKEKLENLHLDKSFDVDFLKKDILTFVRHADILEEIDRIALHVHLSKDLIQKNFPIGKKLDFIFQEINRESNTISSKSNHVEIINLAIEIKVLVDQVREHIQNIE</sequence>
<keyword evidence="2" id="KW-0540">Nuclease</keyword>
<comment type="similarity">
    <text evidence="5">Belongs to the YicC/YloC family.</text>
</comment>
<gene>
    <name evidence="8" type="ORF">P689_12313</name>
</gene>